<protein>
    <submittedName>
        <fullName evidence="4">ABC1-like</fullName>
    </submittedName>
</protein>
<evidence type="ECO:0000256" key="1">
    <source>
        <dbReference type="ARBA" id="ARBA00009670"/>
    </source>
</evidence>
<dbReference type="Pfam" id="PF03109">
    <property type="entry name" value="ABC1"/>
    <property type="match status" value="1"/>
</dbReference>
<dbReference type="GO" id="GO:0005524">
    <property type="term" value="F:ATP binding"/>
    <property type="evidence" value="ECO:0007669"/>
    <property type="project" value="InterPro"/>
</dbReference>
<dbReference type="eggNOG" id="KOG1235">
    <property type="taxonomic scope" value="Eukaryota"/>
</dbReference>
<dbReference type="EMBL" id="FN649754">
    <property type="protein sequence ID" value="CBJ31164.1"/>
    <property type="molecule type" value="Genomic_DNA"/>
</dbReference>
<evidence type="ECO:0000313" key="5">
    <source>
        <dbReference type="Proteomes" id="UP000002630"/>
    </source>
</evidence>
<dbReference type="PROSITE" id="PS50011">
    <property type="entry name" value="PROTEIN_KINASE_DOM"/>
    <property type="match status" value="1"/>
</dbReference>
<reference evidence="4 5" key="1">
    <citation type="journal article" date="2010" name="Nature">
        <title>The Ectocarpus genome and the independent evolution of multicellularity in brown algae.</title>
        <authorList>
            <person name="Cock J.M."/>
            <person name="Sterck L."/>
            <person name="Rouze P."/>
            <person name="Scornet D."/>
            <person name="Allen A.E."/>
            <person name="Amoutzias G."/>
            <person name="Anthouard V."/>
            <person name="Artiguenave F."/>
            <person name="Aury J.M."/>
            <person name="Badger J.H."/>
            <person name="Beszteri B."/>
            <person name="Billiau K."/>
            <person name="Bonnet E."/>
            <person name="Bothwell J.H."/>
            <person name="Bowler C."/>
            <person name="Boyen C."/>
            <person name="Brownlee C."/>
            <person name="Carrano C.J."/>
            <person name="Charrier B."/>
            <person name="Cho G.Y."/>
            <person name="Coelho S.M."/>
            <person name="Collen J."/>
            <person name="Corre E."/>
            <person name="Da Silva C."/>
            <person name="Delage L."/>
            <person name="Delaroque N."/>
            <person name="Dittami S.M."/>
            <person name="Doulbeau S."/>
            <person name="Elias M."/>
            <person name="Farnham G."/>
            <person name="Gachon C.M."/>
            <person name="Gschloessl B."/>
            <person name="Heesch S."/>
            <person name="Jabbari K."/>
            <person name="Jubin C."/>
            <person name="Kawai H."/>
            <person name="Kimura K."/>
            <person name="Kloareg B."/>
            <person name="Kupper F.C."/>
            <person name="Lang D."/>
            <person name="Le Bail A."/>
            <person name="Leblanc C."/>
            <person name="Lerouge P."/>
            <person name="Lohr M."/>
            <person name="Lopez P.J."/>
            <person name="Martens C."/>
            <person name="Maumus F."/>
            <person name="Michel G."/>
            <person name="Miranda-Saavedra D."/>
            <person name="Morales J."/>
            <person name="Moreau H."/>
            <person name="Motomura T."/>
            <person name="Nagasato C."/>
            <person name="Napoli C.A."/>
            <person name="Nelson D.R."/>
            <person name="Nyvall-Collen P."/>
            <person name="Peters A.F."/>
            <person name="Pommier C."/>
            <person name="Potin P."/>
            <person name="Poulain J."/>
            <person name="Quesneville H."/>
            <person name="Read B."/>
            <person name="Rensing S.A."/>
            <person name="Ritter A."/>
            <person name="Rousvoal S."/>
            <person name="Samanta M."/>
            <person name="Samson G."/>
            <person name="Schroeder D.C."/>
            <person name="Segurens B."/>
            <person name="Strittmatter M."/>
            <person name="Tonon T."/>
            <person name="Tregear J.W."/>
            <person name="Valentin K."/>
            <person name="von Dassow P."/>
            <person name="Yamagishi T."/>
            <person name="Van de Peer Y."/>
            <person name="Wincker P."/>
        </authorList>
    </citation>
    <scope>NUCLEOTIDE SEQUENCE [LARGE SCALE GENOMIC DNA]</scope>
    <source>
        <strain evidence="5">Ec32 / CCAP1310/4</strain>
    </source>
</reference>
<dbReference type="InterPro" id="IPR011009">
    <property type="entry name" value="Kinase-like_dom_sf"/>
</dbReference>
<name>D7FSM3_ECTSI</name>
<dbReference type="Gene3D" id="1.10.510.10">
    <property type="entry name" value="Transferase(Phosphotransferase) domain 1"/>
    <property type="match status" value="1"/>
</dbReference>
<dbReference type="OrthoDB" id="427480at2759"/>
<dbReference type="STRING" id="2880.D7FSM3"/>
<evidence type="ECO:0000259" key="3">
    <source>
        <dbReference type="PROSITE" id="PS50011"/>
    </source>
</evidence>
<feature type="domain" description="Protein kinase" evidence="3">
    <location>
        <begin position="279"/>
        <end position="624"/>
    </location>
</feature>
<dbReference type="InterPro" id="IPR050154">
    <property type="entry name" value="UbiB_kinase"/>
</dbReference>
<dbReference type="EMBL" id="FN648416">
    <property type="protein sequence ID" value="CBJ31164.1"/>
    <property type="molecule type" value="Genomic_DNA"/>
</dbReference>
<dbReference type="PANTHER" id="PTHR10566">
    <property type="entry name" value="CHAPERONE-ACTIVITY OF BC1 COMPLEX CABC1 -RELATED"/>
    <property type="match status" value="1"/>
</dbReference>
<dbReference type="AlphaFoldDB" id="D7FSM3"/>
<keyword evidence="5" id="KW-1185">Reference proteome</keyword>
<comment type="similarity">
    <text evidence="1">Belongs to the protein kinase superfamily. ADCK protein kinase family.</text>
</comment>
<evidence type="ECO:0000256" key="2">
    <source>
        <dbReference type="SAM" id="MobiDB-lite"/>
    </source>
</evidence>
<dbReference type="Proteomes" id="UP000002630">
    <property type="component" value="Linkage Group LG29"/>
</dbReference>
<dbReference type="InParanoid" id="D7FSM3"/>
<dbReference type="GO" id="GO:0004672">
    <property type="term" value="F:protein kinase activity"/>
    <property type="evidence" value="ECO:0007669"/>
    <property type="project" value="InterPro"/>
</dbReference>
<dbReference type="InterPro" id="IPR000719">
    <property type="entry name" value="Prot_kinase_dom"/>
</dbReference>
<evidence type="ECO:0000313" key="4">
    <source>
        <dbReference type="EMBL" id="CBJ31164.1"/>
    </source>
</evidence>
<feature type="region of interest" description="Disordered" evidence="2">
    <location>
        <begin position="695"/>
        <end position="718"/>
    </location>
</feature>
<dbReference type="SMART" id="SM00220">
    <property type="entry name" value="S_TKc"/>
    <property type="match status" value="1"/>
</dbReference>
<dbReference type="CDD" id="cd05121">
    <property type="entry name" value="ABC1_ADCK3-like"/>
    <property type="match status" value="1"/>
</dbReference>
<dbReference type="PANTHER" id="PTHR10566:SF118">
    <property type="entry name" value="PROTEIN KINASE DOMAIN-CONTAINING PROTEIN"/>
    <property type="match status" value="1"/>
</dbReference>
<gene>
    <name evidence="4" type="ORF">Esi_0236_0039</name>
</gene>
<proteinExistence type="inferred from homology"/>
<organism evidence="4 5">
    <name type="scientific">Ectocarpus siliculosus</name>
    <name type="common">Brown alga</name>
    <name type="synonym">Conferva siliculosa</name>
    <dbReference type="NCBI Taxonomy" id="2880"/>
    <lineage>
        <taxon>Eukaryota</taxon>
        <taxon>Sar</taxon>
        <taxon>Stramenopiles</taxon>
        <taxon>Ochrophyta</taxon>
        <taxon>PX clade</taxon>
        <taxon>Phaeophyceae</taxon>
        <taxon>Ectocarpales</taxon>
        <taxon>Ectocarpaceae</taxon>
        <taxon>Ectocarpus</taxon>
    </lineage>
</organism>
<dbReference type="SUPFAM" id="SSF56112">
    <property type="entry name" value="Protein kinase-like (PK-like)"/>
    <property type="match status" value="1"/>
</dbReference>
<dbReference type="OMA" id="PYLMVER"/>
<sequence length="988" mass="107290">MGLDSGADMGFDLESALGARMGSFVDGYQGFSVGESPVLLSLLNDDHMRFLGEITDTRTTHQIATMAAEMTSSLQSALHLAPLPARAWETTEDMFNAVDGYLSPATKVIESSLEKLGLSSDQAGAVVAALSLLGSAAVLAVFVQRFGGESPPLPTEYDLDQLDAYYRRKPLVVAVRFVEVSASLASFLLNVLADVLTNNWDKNMAVRAVQMREFTSSNGPAFIKVGQGASIRPDILPAPYLEEMQKLQDRVPEFSSPEARKILERELGVPVGKAFESVESFDRPIAAASLGQVYKARLKGTGETVAVKIQRPKVLATVTRDLYVIRIILDLIGTVSILRDASRSVKSLIDSWAVRFLEEMDYTMEANNADRFAKEMAKHKSLGSAIKVPSVYRDMTTRYVLVTQWVDGEKASNLEARSPEGRACLATLQATLLNSYLVQLLDNGFLHADPHPGNFLLQDDGTLCVLDFGLMTEVTEEQSYALLEYVIHLIAKDYPATLEDLIVLGFISPEVGDDPEKVALVVPLLAKVMEQLSEGGGAQTITIDTVGEEVEELAKNYPISIPAYFGLIIRCFGTLEGLGLSIDPGYSIVKECFPYLCRRLLTEDTPRMRRMLKSFLYGKDGDFLQVDRVDEILEGYRTFTALAAEVSAPGGSGIMSRYGTEPTAAANGGVTTKEAFSPTSGSGTLGDYAPLQQQRRQGEGTGDAALARQGGGRGRGVPYIDPASDPVVMDALRLLFAKEGNYVQDLVVEELARMTDALGREVNLEVLQVLRRFADGVMEPIPLSNLSFRPSPDGHLNPLLLPIQLPYLMVERIITRVESVLKLSDEDKETLRATERLVDIFRRATVSTSGAKNPLTAGAAERREWQYEDASHEAEGQKRARFPASLIKTIPKLRPRDIAATAKTLAPLAPEMMPGAQVVASKFMRRLAGKTLARIADNVMPEGTAAAEAKDLLADQHLFMGTGNMGPGPSPGKGIGGGNGKFPRKIVG</sequence>
<dbReference type="InterPro" id="IPR004147">
    <property type="entry name" value="ABC1_dom"/>
</dbReference>
<accession>D7FSM3</accession>